<dbReference type="FunFam" id="1.10.238.10:FF:000181">
    <property type="entry name" value="CALML5 isoform 1"/>
    <property type="match status" value="1"/>
</dbReference>
<evidence type="ECO:0000313" key="7">
    <source>
        <dbReference type="Proteomes" id="UP000799444"/>
    </source>
</evidence>
<keyword evidence="7" id="KW-1185">Reference proteome</keyword>
<dbReference type="SMART" id="SM00054">
    <property type="entry name" value="EFh"/>
    <property type="match status" value="4"/>
</dbReference>
<evidence type="ECO:0000256" key="3">
    <source>
        <dbReference type="ARBA" id="ARBA00022737"/>
    </source>
</evidence>
<dbReference type="PANTHER" id="PTHR23048">
    <property type="entry name" value="MYOSIN LIGHT CHAIN 1, 3"/>
    <property type="match status" value="1"/>
</dbReference>
<dbReference type="InterPro" id="IPR018247">
    <property type="entry name" value="EF_Hand_1_Ca_BS"/>
</dbReference>
<evidence type="ECO:0000256" key="2">
    <source>
        <dbReference type="ARBA" id="ARBA00022723"/>
    </source>
</evidence>
<dbReference type="PROSITE" id="PS50222">
    <property type="entry name" value="EF_HAND_2"/>
    <property type="match status" value="4"/>
</dbReference>
<proteinExistence type="predicted"/>
<name>A0A9P4QPQ6_9PLEO</name>
<dbReference type="PROSITE" id="PS00018">
    <property type="entry name" value="EF_HAND_1"/>
    <property type="match status" value="4"/>
</dbReference>
<dbReference type="Pfam" id="PF13499">
    <property type="entry name" value="EF-hand_7"/>
    <property type="match status" value="2"/>
</dbReference>
<gene>
    <name evidence="6" type="ORF">EJ04DRAFT_515897</name>
</gene>
<dbReference type="FunFam" id="1.10.238.10:FF:000251">
    <property type="entry name" value="Calmodulin-related protein 97A"/>
    <property type="match status" value="1"/>
</dbReference>
<feature type="domain" description="EF-hand" evidence="5">
    <location>
        <begin position="8"/>
        <end position="43"/>
    </location>
</feature>
<dbReference type="OrthoDB" id="26525at2759"/>
<dbReference type="Proteomes" id="UP000799444">
    <property type="component" value="Unassembled WGS sequence"/>
</dbReference>
<organism evidence="6 7">
    <name type="scientific">Polyplosphaeria fusca</name>
    <dbReference type="NCBI Taxonomy" id="682080"/>
    <lineage>
        <taxon>Eukaryota</taxon>
        <taxon>Fungi</taxon>
        <taxon>Dikarya</taxon>
        <taxon>Ascomycota</taxon>
        <taxon>Pezizomycotina</taxon>
        <taxon>Dothideomycetes</taxon>
        <taxon>Pleosporomycetidae</taxon>
        <taxon>Pleosporales</taxon>
        <taxon>Tetraplosphaeriaceae</taxon>
        <taxon>Polyplosphaeria</taxon>
    </lineage>
</organism>
<keyword evidence="3" id="KW-0677">Repeat</keyword>
<dbReference type="InterPro" id="IPR002048">
    <property type="entry name" value="EF_hand_dom"/>
</dbReference>
<dbReference type="PANTHER" id="PTHR23048:SF0">
    <property type="entry name" value="CALMODULIN LIKE 3"/>
    <property type="match status" value="1"/>
</dbReference>
<reference evidence="6" key="1">
    <citation type="journal article" date="2020" name="Stud. Mycol.">
        <title>101 Dothideomycetes genomes: a test case for predicting lifestyles and emergence of pathogens.</title>
        <authorList>
            <person name="Haridas S."/>
            <person name="Albert R."/>
            <person name="Binder M."/>
            <person name="Bloem J."/>
            <person name="Labutti K."/>
            <person name="Salamov A."/>
            <person name="Andreopoulos B."/>
            <person name="Baker S."/>
            <person name="Barry K."/>
            <person name="Bills G."/>
            <person name="Bluhm B."/>
            <person name="Cannon C."/>
            <person name="Castanera R."/>
            <person name="Culley D."/>
            <person name="Daum C."/>
            <person name="Ezra D."/>
            <person name="Gonzalez J."/>
            <person name="Henrissat B."/>
            <person name="Kuo A."/>
            <person name="Liang C."/>
            <person name="Lipzen A."/>
            <person name="Lutzoni F."/>
            <person name="Magnuson J."/>
            <person name="Mondo S."/>
            <person name="Nolan M."/>
            <person name="Ohm R."/>
            <person name="Pangilinan J."/>
            <person name="Park H.-J."/>
            <person name="Ramirez L."/>
            <person name="Alfaro M."/>
            <person name="Sun H."/>
            <person name="Tritt A."/>
            <person name="Yoshinaga Y."/>
            <person name="Zwiers L.-H."/>
            <person name="Turgeon B."/>
            <person name="Goodwin S."/>
            <person name="Spatafora J."/>
            <person name="Crous P."/>
            <person name="Grigoriev I."/>
        </authorList>
    </citation>
    <scope>NUCLEOTIDE SEQUENCE</scope>
    <source>
        <strain evidence="6">CBS 125425</strain>
    </source>
</reference>
<dbReference type="Gene3D" id="1.10.238.10">
    <property type="entry name" value="EF-hand"/>
    <property type="match status" value="3"/>
</dbReference>
<accession>A0A9P4QPQ6</accession>
<dbReference type="GO" id="GO:0005509">
    <property type="term" value="F:calcium ion binding"/>
    <property type="evidence" value="ECO:0007669"/>
    <property type="project" value="InterPro"/>
</dbReference>
<feature type="domain" description="EF-hand" evidence="5">
    <location>
        <begin position="44"/>
        <end position="79"/>
    </location>
</feature>
<evidence type="ECO:0000313" key="6">
    <source>
        <dbReference type="EMBL" id="KAF2729460.1"/>
    </source>
</evidence>
<dbReference type="EMBL" id="ML996244">
    <property type="protein sequence ID" value="KAF2729460.1"/>
    <property type="molecule type" value="Genomic_DNA"/>
</dbReference>
<keyword evidence="2" id="KW-0479">Metal-binding</keyword>
<evidence type="ECO:0000259" key="5">
    <source>
        <dbReference type="PROSITE" id="PS50222"/>
    </source>
</evidence>
<feature type="domain" description="EF-hand" evidence="5">
    <location>
        <begin position="81"/>
        <end position="116"/>
    </location>
</feature>
<dbReference type="InterPro" id="IPR011992">
    <property type="entry name" value="EF-hand-dom_pair"/>
</dbReference>
<feature type="domain" description="EF-hand" evidence="5">
    <location>
        <begin position="117"/>
        <end position="149"/>
    </location>
</feature>
<sequence length="149" mass="16525">MASTLSKEQVAEFKDAFAMFDKDGNGVITAEELGDIMKSLGQNPTEAELHDMISEVDVDNTGSIDFDEFLQMMAHNMKTGDFEEEMRAAFKVFDRDGSGTISADELRNVMKSLGEALSDDEIDEMLKEADADGNGTIDYNEFVQIMTKK</sequence>
<comment type="caution">
    <text evidence="6">The sequence shown here is derived from an EMBL/GenBank/DDBJ whole genome shotgun (WGS) entry which is preliminary data.</text>
</comment>
<dbReference type="AlphaFoldDB" id="A0A9P4QPQ6"/>
<dbReference type="InterPro" id="IPR050230">
    <property type="entry name" value="CALM/Myosin/TropC-like"/>
</dbReference>
<keyword evidence="4" id="KW-0106">Calcium</keyword>
<evidence type="ECO:0000256" key="4">
    <source>
        <dbReference type="ARBA" id="ARBA00022837"/>
    </source>
</evidence>
<protein>
    <recommendedName>
        <fullName evidence="1">Calmodulin</fullName>
    </recommendedName>
</protein>
<evidence type="ECO:0000256" key="1">
    <source>
        <dbReference type="ARBA" id="ARBA00020786"/>
    </source>
</evidence>
<dbReference type="SUPFAM" id="SSF47473">
    <property type="entry name" value="EF-hand"/>
    <property type="match status" value="1"/>
</dbReference>
<dbReference type="GO" id="GO:0016460">
    <property type="term" value="C:myosin II complex"/>
    <property type="evidence" value="ECO:0007669"/>
    <property type="project" value="TreeGrafter"/>
</dbReference>